<reference evidence="1" key="2">
    <citation type="journal article" date="2021" name="PeerJ">
        <title>Extensive microbial diversity within the chicken gut microbiome revealed by metagenomics and culture.</title>
        <authorList>
            <person name="Gilroy R."/>
            <person name="Ravi A."/>
            <person name="Getino M."/>
            <person name="Pursley I."/>
            <person name="Horton D.L."/>
            <person name="Alikhan N.F."/>
            <person name="Baker D."/>
            <person name="Gharbi K."/>
            <person name="Hall N."/>
            <person name="Watson M."/>
            <person name="Adriaenssens E.M."/>
            <person name="Foster-Nyarko E."/>
            <person name="Jarju S."/>
            <person name="Secka A."/>
            <person name="Antonio M."/>
            <person name="Oren A."/>
            <person name="Chaudhuri R.R."/>
            <person name="La Ragione R."/>
            <person name="Hildebrand F."/>
            <person name="Pallen M.J."/>
        </authorList>
    </citation>
    <scope>NUCLEOTIDE SEQUENCE</scope>
    <source>
        <strain evidence="1">11167</strain>
    </source>
</reference>
<protein>
    <submittedName>
        <fullName evidence="1">Uncharacterized protein</fullName>
    </submittedName>
</protein>
<dbReference type="AlphaFoldDB" id="A0A9D9HAU7"/>
<proteinExistence type="predicted"/>
<evidence type="ECO:0000313" key="2">
    <source>
        <dbReference type="Proteomes" id="UP000823633"/>
    </source>
</evidence>
<reference evidence="1" key="1">
    <citation type="submission" date="2020-10" db="EMBL/GenBank/DDBJ databases">
        <authorList>
            <person name="Gilroy R."/>
        </authorList>
    </citation>
    <scope>NUCLEOTIDE SEQUENCE</scope>
    <source>
        <strain evidence="1">11167</strain>
    </source>
</reference>
<dbReference type="EMBL" id="JADIMU010000020">
    <property type="protein sequence ID" value="MBO8442727.1"/>
    <property type="molecule type" value="Genomic_DNA"/>
</dbReference>
<sequence length="399" mass="44180">MDIRRIPLWQSRNATYMSNNLVRAVIEDQGEVAIELSARSVQGGFVNALSLPYFRGRGAGVLGDPNTDWWKGKESFYQAGGSYFTFPSKDEEGILTTNTYWTVRRYGSDGKCGGLWRLSEMKSRMEHMRYSARKVDLLLPGEPVLYSLVHIENRQGEMLEYNASIHSMLTPPFLESGCFLATSASHYVAFSPNFREVAFNRLKSGIRFNELRHAPAINGSVMDAGYVPGPTGSYDYLAGQLSSGDELGWTVVFNPRLQLLFMTLVPGPGSSLPGNVVKCPHVDIACNYLGRMDTPWALYEGGTPQVFSLTVGSGMLDHHGALDGPEHYSLAPGEGIDFISAQAYTSYDNPRMSNGFYSLEKVDAGLVFKRTKSYAFVPCDPSFSALRELAARLFQNSQE</sequence>
<dbReference type="Proteomes" id="UP000823633">
    <property type="component" value="Unassembled WGS sequence"/>
</dbReference>
<gene>
    <name evidence="1" type="ORF">IAC42_03075</name>
</gene>
<accession>A0A9D9HAU7</accession>
<organism evidence="1 2">
    <name type="scientific">Candidatus Aphodenecus pullistercoris</name>
    <dbReference type="NCBI Taxonomy" id="2840669"/>
    <lineage>
        <taxon>Bacteria</taxon>
        <taxon>Pseudomonadati</taxon>
        <taxon>Spirochaetota</taxon>
        <taxon>Spirochaetia</taxon>
        <taxon>Spirochaetales</taxon>
        <taxon>Candidatus Aphodenecus</taxon>
    </lineage>
</organism>
<evidence type="ECO:0000313" key="1">
    <source>
        <dbReference type="EMBL" id="MBO8442727.1"/>
    </source>
</evidence>
<comment type="caution">
    <text evidence="1">The sequence shown here is derived from an EMBL/GenBank/DDBJ whole genome shotgun (WGS) entry which is preliminary data.</text>
</comment>
<name>A0A9D9HAU7_9SPIR</name>